<evidence type="ECO:0000313" key="6">
    <source>
        <dbReference type="Proteomes" id="UP000261380"/>
    </source>
</evidence>
<reference evidence="5" key="1">
    <citation type="submission" date="2025-08" db="UniProtKB">
        <authorList>
            <consortium name="Ensembl"/>
        </authorList>
    </citation>
    <scope>IDENTIFICATION</scope>
</reference>
<dbReference type="PANTHER" id="PTHR11783">
    <property type="entry name" value="SULFOTRANSFERASE SULT"/>
    <property type="match status" value="1"/>
</dbReference>
<name>A0A3B5MK79_9TELE</name>
<dbReference type="Pfam" id="PF00685">
    <property type="entry name" value="Sulfotransfer_1"/>
    <property type="match status" value="1"/>
</dbReference>
<feature type="domain" description="Sulfotransferase" evidence="4">
    <location>
        <begin position="1"/>
        <end position="140"/>
    </location>
</feature>
<dbReference type="Gene3D" id="3.40.50.300">
    <property type="entry name" value="P-loop containing nucleotide triphosphate hydrolases"/>
    <property type="match status" value="1"/>
</dbReference>
<reference evidence="5" key="2">
    <citation type="submission" date="2025-09" db="UniProtKB">
        <authorList>
            <consortium name="Ensembl"/>
        </authorList>
    </citation>
    <scope>IDENTIFICATION</scope>
</reference>
<dbReference type="AlphaFoldDB" id="A0A3B5MK79"/>
<proteinExistence type="inferred from homology"/>
<sequence length="149" mass="18187">MVSFYHFDRMNQVQPEPGEWSNYFQRFLDGQMLYGSWYDHVGNWWNKTKTYPKLHYMFYEDIAEVIYLVEPLPEDKKTIVELVHFDNMKNNEMTNCSKRPFFDFSISQFMRKGKVGDWKTHFTVAQNEAFDEDYRSKMKDPTLRFRTEI</sequence>
<organism evidence="5 6">
    <name type="scientific">Xiphophorus couchianus</name>
    <name type="common">Monterrey platyfish</name>
    <dbReference type="NCBI Taxonomy" id="32473"/>
    <lineage>
        <taxon>Eukaryota</taxon>
        <taxon>Metazoa</taxon>
        <taxon>Chordata</taxon>
        <taxon>Craniata</taxon>
        <taxon>Vertebrata</taxon>
        <taxon>Euteleostomi</taxon>
        <taxon>Actinopterygii</taxon>
        <taxon>Neopterygii</taxon>
        <taxon>Teleostei</taxon>
        <taxon>Neoteleostei</taxon>
        <taxon>Acanthomorphata</taxon>
        <taxon>Ovalentaria</taxon>
        <taxon>Atherinomorphae</taxon>
        <taxon>Cyprinodontiformes</taxon>
        <taxon>Poeciliidae</taxon>
        <taxon>Poeciliinae</taxon>
        <taxon>Xiphophorus</taxon>
    </lineage>
</organism>
<dbReference type="GeneTree" id="ENSGT00940000163342"/>
<accession>A0A3B5MK79</accession>
<evidence type="ECO:0000256" key="1">
    <source>
        <dbReference type="ARBA" id="ARBA00005771"/>
    </source>
</evidence>
<dbReference type="STRING" id="32473.ENSXCOP00000024769"/>
<dbReference type="GO" id="GO:0008146">
    <property type="term" value="F:sulfotransferase activity"/>
    <property type="evidence" value="ECO:0007669"/>
    <property type="project" value="InterPro"/>
</dbReference>
<dbReference type="EC" id="2.8.2.-" evidence="3"/>
<evidence type="ECO:0000313" key="5">
    <source>
        <dbReference type="Ensembl" id="ENSXCOP00000024769.1"/>
    </source>
</evidence>
<dbReference type="InterPro" id="IPR027417">
    <property type="entry name" value="P-loop_NTPase"/>
</dbReference>
<dbReference type="Proteomes" id="UP000261380">
    <property type="component" value="Unplaced"/>
</dbReference>
<evidence type="ECO:0000259" key="4">
    <source>
        <dbReference type="Pfam" id="PF00685"/>
    </source>
</evidence>
<dbReference type="InterPro" id="IPR000863">
    <property type="entry name" value="Sulfotransferase_dom"/>
</dbReference>
<dbReference type="SUPFAM" id="SSF52540">
    <property type="entry name" value="P-loop containing nucleoside triphosphate hydrolases"/>
    <property type="match status" value="1"/>
</dbReference>
<keyword evidence="6" id="KW-1185">Reference proteome</keyword>
<keyword evidence="2 3" id="KW-0808">Transferase</keyword>
<dbReference type="Ensembl" id="ENSXCOT00000025070.1">
    <property type="protein sequence ID" value="ENSXCOP00000024769.1"/>
    <property type="gene ID" value="ENSXCOG00000018499.1"/>
</dbReference>
<protein>
    <recommendedName>
        <fullName evidence="3">Sulfotransferase</fullName>
        <ecNumber evidence="3">2.8.2.-</ecNumber>
    </recommendedName>
</protein>
<evidence type="ECO:0000256" key="3">
    <source>
        <dbReference type="RuleBase" id="RU361155"/>
    </source>
</evidence>
<evidence type="ECO:0000256" key="2">
    <source>
        <dbReference type="ARBA" id="ARBA00022679"/>
    </source>
</evidence>
<comment type="similarity">
    <text evidence="1 3">Belongs to the sulfotransferase 1 family.</text>
</comment>